<feature type="chain" id="PRO_5036409380" evidence="1">
    <location>
        <begin position="19"/>
        <end position="163"/>
    </location>
</feature>
<reference evidence="4" key="1">
    <citation type="submission" date="2021-02" db="EMBL/GenBank/DDBJ databases">
        <authorList>
            <person name="Nowell W R."/>
        </authorList>
    </citation>
    <scope>NUCLEOTIDE SEQUENCE</scope>
</reference>
<gene>
    <name evidence="2" type="ORF">BJG266_LOCUS3000</name>
    <name evidence="3" type="ORF">QVE165_LOCUS2530</name>
    <name evidence="4" type="ORF">QVE165_LOCUS4942</name>
</gene>
<dbReference type="Proteomes" id="UP000663832">
    <property type="component" value="Unassembled WGS sequence"/>
</dbReference>
<dbReference type="EMBL" id="CAJNOI010000007">
    <property type="protein sequence ID" value="CAF0760942.1"/>
    <property type="molecule type" value="Genomic_DNA"/>
</dbReference>
<name>A0A813TN08_9BILA</name>
<proteinExistence type="predicted"/>
<evidence type="ECO:0000313" key="3">
    <source>
        <dbReference type="EMBL" id="CAF0769666.1"/>
    </source>
</evidence>
<protein>
    <submittedName>
        <fullName evidence="4">Uncharacterized protein</fullName>
    </submittedName>
</protein>
<comment type="caution">
    <text evidence="4">The sequence shown here is derived from an EMBL/GenBank/DDBJ whole genome shotgun (WGS) entry which is preliminary data.</text>
</comment>
<dbReference type="EMBL" id="CAJNOM010000019">
    <property type="protein sequence ID" value="CAF0814915.1"/>
    <property type="molecule type" value="Genomic_DNA"/>
</dbReference>
<dbReference type="EMBL" id="CAJNOM010000008">
    <property type="protein sequence ID" value="CAF0769666.1"/>
    <property type="molecule type" value="Genomic_DNA"/>
</dbReference>
<keyword evidence="5" id="KW-1185">Reference proteome</keyword>
<dbReference type="OrthoDB" id="9978282at2759"/>
<evidence type="ECO:0000256" key="1">
    <source>
        <dbReference type="SAM" id="SignalP"/>
    </source>
</evidence>
<evidence type="ECO:0000313" key="2">
    <source>
        <dbReference type="EMBL" id="CAF0760942.1"/>
    </source>
</evidence>
<dbReference type="Proteomes" id="UP000663877">
    <property type="component" value="Unassembled WGS sequence"/>
</dbReference>
<feature type="signal peptide" evidence="1">
    <location>
        <begin position="1"/>
        <end position="18"/>
    </location>
</feature>
<organism evidence="4 5">
    <name type="scientific">Adineta steineri</name>
    <dbReference type="NCBI Taxonomy" id="433720"/>
    <lineage>
        <taxon>Eukaryota</taxon>
        <taxon>Metazoa</taxon>
        <taxon>Spiralia</taxon>
        <taxon>Gnathifera</taxon>
        <taxon>Rotifera</taxon>
        <taxon>Eurotatoria</taxon>
        <taxon>Bdelloidea</taxon>
        <taxon>Adinetida</taxon>
        <taxon>Adinetidae</taxon>
        <taxon>Adineta</taxon>
    </lineage>
</organism>
<evidence type="ECO:0000313" key="5">
    <source>
        <dbReference type="Proteomes" id="UP000663832"/>
    </source>
</evidence>
<keyword evidence="1" id="KW-0732">Signal</keyword>
<dbReference type="AlphaFoldDB" id="A0A813TN08"/>
<evidence type="ECO:0000313" key="4">
    <source>
        <dbReference type="EMBL" id="CAF0814915.1"/>
    </source>
</evidence>
<accession>A0A813TN08</accession>
<sequence length="163" mass="18681">MSFFSLFITLVLISVVHSGTIRDINNDSSCETHISKLDTCKAIISFSGDCYSSTVDISKTEYAKCLTNSFFWSYPLNNMTLIIGTQFTQQQQPYTILIDNEQVMSTVSHVYRIINDKETEVTTQEKSLKQHSDTNYQIILKFQGPTKLGRYGVNINYESYQRL</sequence>